<dbReference type="GO" id="GO:0003723">
    <property type="term" value="F:RNA binding"/>
    <property type="evidence" value="ECO:0007669"/>
    <property type="project" value="InterPro"/>
</dbReference>
<name>A0A9W4SAJ7_9GLOM</name>
<comment type="caution">
    <text evidence="2">The sequence shown here is derived from an EMBL/GenBank/DDBJ whole genome shotgun (WGS) entry which is preliminary data.</text>
</comment>
<dbReference type="GO" id="GO:0009328">
    <property type="term" value="C:phenylalanine-tRNA ligase complex"/>
    <property type="evidence" value="ECO:0007669"/>
    <property type="project" value="TreeGrafter"/>
</dbReference>
<dbReference type="EMBL" id="CAMKVN010000030">
    <property type="protein sequence ID" value="CAI2162285.1"/>
    <property type="molecule type" value="Genomic_DNA"/>
</dbReference>
<dbReference type="GO" id="GO:0006432">
    <property type="term" value="P:phenylalanyl-tRNA aminoacylation"/>
    <property type="evidence" value="ECO:0007669"/>
    <property type="project" value="InterPro"/>
</dbReference>
<dbReference type="Proteomes" id="UP001153678">
    <property type="component" value="Unassembled WGS sequence"/>
</dbReference>
<dbReference type="Gene3D" id="3.50.40.10">
    <property type="entry name" value="Phenylalanyl-trna Synthetase, Chain B, domain 3"/>
    <property type="match status" value="1"/>
</dbReference>
<dbReference type="GO" id="GO:0004826">
    <property type="term" value="F:phenylalanine-tRNA ligase activity"/>
    <property type="evidence" value="ECO:0007669"/>
    <property type="project" value="InterPro"/>
</dbReference>
<proteinExistence type="predicted"/>
<dbReference type="InterPro" id="IPR045060">
    <property type="entry name" value="Phe-tRNA-ligase_IIc_bsu"/>
</dbReference>
<dbReference type="PANTHER" id="PTHR10947:SF0">
    <property type="entry name" value="PHENYLALANINE--TRNA LIGASE BETA SUBUNIT"/>
    <property type="match status" value="1"/>
</dbReference>
<sequence length="317" mass="35756">MPSLPYKYIEEKISLPETTPHKLAEKLTYYGLETEVIKYKNSFYLKFDPFPNRPDLFSWQGIIGEIGILLNRKVNLINFSAISEKNEKLMEIIIATPNCREFHLGLIKNIKVGESLAWIKESLEINNIRSINNLVDIANLVMLETGQPIHILDYDILPESKMVVHQVQGKEEINTLQGQKLTLNSEDIVISSGGKIIDLAGIVGAKEFALTSQSKNILIECADFNPNSIKKTTKRLNISTTASQFFGRKTNIIFSPKQVLQRVISLIIETCRGDLISSEIIFSYQTEKKISSVIAISQEFITKKVGQNLMVPVVENI</sequence>
<dbReference type="SUPFAM" id="SSF56037">
    <property type="entry name" value="PheT/TilS domain"/>
    <property type="match status" value="1"/>
</dbReference>
<gene>
    <name evidence="2" type="ORF">FWILDA_LOCUS480</name>
</gene>
<accession>A0A9W4SAJ7</accession>
<dbReference type="PANTHER" id="PTHR10947">
    <property type="entry name" value="PHENYLALANYL-TRNA SYNTHETASE BETA CHAIN AND LEUCINE-RICH REPEAT-CONTAINING PROTEIN 47"/>
    <property type="match status" value="1"/>
</dbReference>
<dbReference type="SUPFAM" id="SSF46955">
    <property type="entry name" value="Putative DNA-binding domain"/>
    <property type="match status" value="1"/>
</dbReference>
<dbReference type="AlphaFoldDB" id="A0A9W4SAJ7"/>
<dbReference type="OrthoDB" id="2441411at2759"/>
<dbReference type="InterPro" id="IPR020825">
    <property type="entry name" value="Phe-tRNA_synthase-like_B3/B4"/>
</dbReference>
<feature type="domain" description="B3/B4 tRNA-binding" evidence="1">
    <location>
        <begin position="98"/>
        <end position="272"/>
    </location>
</feature>
<dbReference type="InterPro" id="IPR005146">
    <property type="entry name" value="B3/B4_tRNA-bd"/>
</dbReference>
<evidence type="ECO:0000313" key="2">
    <source>
        <dbReference type="EMBL" id="CAI2162285.1"/>
    </source>
</evidence>
<protein>
    <submittedName>
        <fullName evidence="2">13554_t:CDS:1</fullName>
    </submittedName>
</protein>
<dbReference type="InterPro" id="IPR009061">
    <property type="entry name" value="DNA-bd_dom_put_sf"/>
</dbReference>
<dbReference type="SMART" id="SM00873">
    <property type="entry name" value="B3_4"/>
    <property type="match status" value="1"/>
</dbReference>
<keyword evidence="3" id="KW-1185">Reference proteome</keyword>
<evidence type="ECO:0000313" key="3">
    <source>
        <dbReference type="Proteomes" id="UP001153678"/>
    </source>
</evidence>
<reference evidence="2" key="1">
    <citation type="submission" date="2022-08" db="EMBL/GenBank/DDBJ databases">
        <authorList>
            <person name="Kallberg Y."/>
            <person name="Tangrot J."/>
            <person name="Rosling A."/>
        </authorList>
    </citation>
    <scope>NUCLEOTIDE SEQUENCE</scope>
    <source>
        <strain evidence="2">Wild A</strain>
    </source>
</reference>
<dbReference type="Gene3D" id="3.30.56.10">
    <property type="match status" value="1"/>
</dbReference>
<organism evidence="2 3">
    <name type="scientific">Funneliformis geosporum</name>
    <dbReference type="NCBI Taxonomy" id="1117311"/>
    <lineage>
        <taxon>Eukaryota</taxon>
        <taxon>Fungi</taxon>
        <taxon>Fungi incertae sedis</taxon>
        <taxon>Mucoromycota</taxon>
        <taxon>Glomeromycotina</taxon>
        <taxon>Glomeromycetes</taxon>
        <taxon>Glomerales</taxon>
        <taxon>Glomeraceae</taxon>
        <taxon>Funneliformis</taxon>
    </lineage>
</organism>
<evidence type="ECO:0000259" key="1">
    <source>
        <dbReference type="SMART" id="SM00873"/>
    </source>
</evidence>
<dbReference type="Pfam" id="PF03483">
    <property type="entry name" value="B3_4"/>
    <property type="match status" value="1"/>
</dbReference>